<keyword evidence="1" id="KW-1133">Transmembrane helix</keyword>
<dbReference type="AlphaFoldDB" id="A0A9W4QTE5"/>
<reference evidence="2 5" key="1">
    <citation type="submission" date="2022-07" db="EMBL/GenBank/DDBJ databases">
        <authorList>
            <person name="Criscuolo A."/>
        </authorList>
    </citation>
    <scope>NUCLEOTIDE SEQUENCE</scope>
    <source>
        <strain evidence="5">CIP 111951</strain>
        <strain evidence="2">CIP111854</strain>
        <strain evidence="3">CIP111951</strain>
    </source>
</reference>
<dbReference type="EMBL" id="CAMAPC010000002">
    <property type="protein sequence ID" value="CAH9052113.1"/>
    <property type="molecule type" value="Genomic_DNA"/>
</dbReference>
<dbReference type="Proteomes" id="UP001152467">
    <property type="component" value="Unassembled WGS sequence"/>
</dbReference>
<feature type="transmembrane region" description="Helical" evidence="1">
    <location>
        <begin position="38"/>
        <end position="59"/>
    </location>
</feature>
<dbReference type="EMBL" id="CAMAPD010000006">
    <property type="protein sequence ID" value="CAH9057666.1"/>
    <property type="molecule type" value="Genomic_DNA"/>
</dbReference>
<name>A0A9W4QTE5_9GAMM</name>
<evidence type="ECO:0000313" key="5">
    <source>
        <dbReference type="Proteomes" id="UP001152485"/>
    </source>
</evidence>
<sequence length="63" mass="7094">MSFKPYTMAIGFAFMIAAIFLLTEILGSTYEVSSFQDLKILLIEFAVMSACFFFGGLLVDYCR</sequence>
<evidence type="ECO:0000313" key="2">
    <source>
        <dbReference type="EMBL" id="CAH9052113.1"/>
    </source>
</evidence>
<keyword evidence="1" id="KW-0812">Transmembrane</keyword>
<evidence type="ECO:0000256" key="1">
    <source>
        <dbReference type="SAM" id="Phobius"/>
    </source>
</evidence>
<evidence type="ECO:0000313" key="3">
    <source>
        <dbReference type="EMBL" id="CAH9057666.1"/>
    </source>
</evidence>
<organism evidence="2 4">
    <name type="scientific">Pseudoalteromonas holothuriae</name>
    <dbReference type="NCBI Taxonomy" id="2963714"/>
    <lineage>
        <taxon>Bacteria</taxon>
        <taxon>Pseudomonadati</taxon>
        <taxon>Pseudomonadota</taxon>
        <taxon>Gammaproteobacteria</taxon>
        <taxon>Alteromonadales</taxon>
        <taxon>Pseudoalteromonadaceae</taxon>
        <taxon>Pseudoalteromonas</taxon>
    </lineage>
</organism>
<gene>
    <name evidence="2" type="ORF">PSECIP111854_00902</name>
    <name evidence="3" type="ORF">PSECIP111951_01714</name>
</gene>
<protein>
    <submittedName>
        <fullName evidence="2">Uncharacterized protein</fullName>
    </submittedName>
</protein>
<feature type="transmembrane region" description="Helical" evidence="1">
    <location>
        <begin position="6"/>
        <end position="26"/>
    </location>
</feature>
<proteinExistence type="predicted"/>
<comment type="caution">
    <text evidence="2">The sequence shown here is derived from an EMBL/GenBank/DDBJ whole genome shotgun (WGS) entry which is preliminary data.</text>
</comment>
<keyword evidence="1" id="KW-0472">Membrane</keyword>
<accession>A0A9W4QTE5</accession>
<dbReference type="RefSeq" id="WP_261592867.1">
    <property type="nucleotide sequence ID" value="NZ_CAMAPC010000002.1"/>
</dbReference>
<evidence type="ECO:0000313" key="4">
    <source>
        <dbReference type="Proteomes" id="UP001152467"/>
    </source>
</evidence>
<keyword evidence="4" id="KW-1185">Reference proteome</keyword>
<dbReference type="Proteomes" id="UP001152485">
    <property type="component" value="Unassembled WGS sequence"/>
</dbReference>